<dbReference type="SUPFAM" id="SSF55729">
    <property type="entry name" value="Acyl-CoA N-acyltransferases (Nat)"/>
    <property type="match status" value="1"/>
</dbReference>
<proteinExistence type="predicted"/>
<dbReference type="Gene3D" id="3.40.630.30">
    <property type="match status" value="1"/>
</dbReference>
<reference evidence="2" key="2">
    <citation type="journal article" date="2021" name="PeerJ">
        <title>Extensive microbial diversity within the chicken gut microbiome revealed by metagenomics and culture.</title>
        <authorList>
            <person name="Gilroy R."/>
            <person name="Ravi A."/>
            <person name="Getino M."/>
            <person name="Pursley I."/>
            <person name="Horton D.L."/>
            <person name="Alikhan N.F."/>
            <person name="Baker D."/>
            <person name="Gharbi K."/>
            <person name="Hall N."/>
            <person name="Watson M."/>
            <person name="Adriaenssens E.M."/>
            <person name="Foster-Nyarko E."/>
            <person name="Jarju S."/>
            <person name="Secka A."/>
            <person name="Antonio M."/>
            <person name="Oren A."/>
            <person name="Chaudhuri R.R."/>
            <person name="La Ragione R."/>
            <person name="Hildebrand F."/>
            <person name="Pallen M.J."/>
        </authorList>
    </citation>
    <scope>NUCLEOTIDE SEQUENCE</scope>
    <source>
        <strain evidence="2">ChiHcec3-6078</strain>
    </source>
</reference>
<comment type="caution">
    <text evidence="2">The sequence shown here is derived from an EMBL/GenBank/DDBJ whole genome shotgun (WGS) entry which is preliminary data.</text>
</comment>
<dbReference type="Pfam" id="PF00583">
    <property type="entry name" value="Acetyltransf_1"/>
    <property type="match status" value="1"/>
</dbReference>
<sequence>MKNYRIVSIDEAAAMKEEAAAWFSEKWDVPREAYAESMEECICRKGAVPRWYLVLDSDEKIIGGAGIIENDFHERRDLSPNLCALYVEEEHRGRGIAGRLLERACEDMADRGVDRLYLITEYDSFYERYGFSFLHTVRDDEGGLMRMYGKKTKTDSSEKGFR</sequence>
<evidence type="ECO:0000313" key="3">
    <source>
        <dbReference type="Proteomes" id="UP000824090"/>
    </source>
</evidence>
<dbReference type="AlphaFoldDB" id="A0A9D1I1K0"/>
<evidence type="ECO:0000259" key="1">
    <source>
        <dbReference type="PROSITE" id="PS51186"/>
    </source>
</evidence>
<dbReference type="InterPro" id="IPR000182">
    <property type="entry name" value="GNAT_dom"/>
</dbReference>
<dbReference type="PROSITE" id="PS51186">
    <property type="entry name" value="GNAT"/>
    <property type="match status" value="1"/>
</dbReference>
<dbReference type="InterPro" id="IPR016181">
    <property type="entry name" value="Acyl_CoA_acyltransferase"/>
</dbReference>
<gene>
    <name evidence="2" type="ORF">IAC50_08315</name>
</gene>
<dbReference type="EMBL" id="DVMP01000153">
    <property type="protein sequence ID" value="HIU26479.1"/>
    <property type="molecule type" value="Genomic_DNA"/>
</dbReference>
<dbReference type="GO" id="GO:0016747">
    <property type="term" value="F:acyltransferase activity, transferring groups other than amino-acyl groups"/>
    <property type="evidence" value="ECO:0007669"/>
    <property type="project" value="InterPro"/>
</dbReference>
<evidence type="ECO:0000313" key="2">
    <source>
        <dbReference type="EMBL" id="HIU26479.1"/>
    </source>
</evidence>
<name>A0A9D1I1K0_9FIRM</name>
<dbReference type="Proteomes" id="UP000824090">
    <property type="component" value="Unassembled WGS sequence"/>
</dbReference>
<organism evidence="2 3">
    <name type="scientific">Candidatus Allocopromorpha excrementigallinarum</name>
    <dbReference type="NCBI Taxonomy" id="2840742"/>
    <lineage>
        <taxon>Bacteria</taxon>
        <taxon>Bacillati</taxon>
        <taxon>Bacillota</taxon>
        <taxon>Clostridia</taxon>
        <taxon>Eubacteriales</taxon>
        <taxon>Eubacteriaceae</taxon>
        <taxon>Eubacteriaceae incertae sedis</taxon>
        <taxon>Candidatus Allocopromorpha</taxon>
    </lineage>
</organism>
<protein>
    <submittedName>
        <fullName evidence="2">GNAT family N-acetyltransferase</fullName>
    </submittedName>
</protein>
<dbReference type="CDD" id="cd04301">
    <property type="entry name" value="NAT_SF"/>
    <property type="match status" value="1"/>
</dbReference>
<accession>A0A9D1I1K0</accession>
<feature type="domain" description="N-acetyltransferase" evidence="1">
    <location>
        <begin position="2"/>
        <end position="150"/>
    </location>
</feature>
<reference evidence="2" key="1">
    <citation type="submission" date="2020-10" db="EMBL/GenBank/DDBJ databases">
        <authorList>
            <person name="Gilroy R."/>
        </authorList>
    </citation>
    <scope>NUCLEOTIDE SEQUENCE</scope>
    <source>
        <strain evidence="2">ChiHcec3-6078</strain>
    </source>
</reference>